<keyword evidence="3" id="KW-0479">Metal-binding</keyword>
<dbReference type="SUPFAM" id="SSF56014">
    <property type="entry name" value="Nitrite and sulphite reductase 4Fe-4S domain-like"/>
    <property type="match status" value="2"/>
</dbReference>
<dbReference type="SUPFAM" id="SSF55124">
    <property type="entry name" value="Nitrite/Sulfite reductase N-terminal domain-like"/>
    <property type="match status" value="2"/>
</dbReference>
<reference evidence="10" key="1">
    <citation type="submission" date="2023-06" db="EMBL/GenBank/DDBJ databases">
        <title>Genomic of Parafulvivirga corallium.</title>
        <authorList>
            <person name="Wang G."/>
        </authorList>
    </citation>
    <scope>NUCLEOTIDE SEQUENCE</scope>
    <source>
        <strain evidence="10">BMA10</strain>
    </source>
</reference>
<dbReference type="Gene3D" id="1.20.120.330">
    <property type="entry name" value="Nucleotidyltransferases domain 2"/>
    <property type="match status" value="1"/>
</dbReference>
<evidence type="ECO:0000259" key="7">
    <source>
        <dbReference type="Pfam" id="PF01077"/>
    </source>
</evidence>
<keyword evidence="6" id="KW-0411">Iron-sulfur</keyword>
<dbReference type="PANTHER" id="PTHR32439">
    <property type="entry name" value="FERREDOXIN--NITRITE REDUCTASE, CHLOROPLASTIC"/>
    <property type="match status" value="1"/>
</dbReference>
<feature type="domain" description="Nitrite/sulphite reductase 4Fe-4S" evidence="7">
    <location>
        <begin position="403"/>
        <end position="537"/>
    </location>
</feature>
<dbReference type="InterPro" id="IPR006066">
    <property type="entry name" value="NO2/SO3_Rdtase_FeS/sirohaem_BS"/>
</dbReference>
<dbReference type="Pfam" id="PF05168">
    <property type="entry name" value="HEPN"/>
    <property type="match status" value="1"/>
</dbReference>
<dbReference type="EMBL" id="JAUJEA010000011">
    <property type="protein sequence ID" value="MDN5204511.1"/>
    <property type="molecule type" value="Genomic_DNA"/>
</dbReference>
<dbReference type="InterPro" id="IPR006067">
    <property type="entry name" value="NO2/SO3_Rdtase_4Fe4S_dom"/>
</dbReference>
<dbReference type="InterPro" id="IPR007842">
    <property type="entry name" value="HEPN_dom"/>
</dbReference>
<dbReference type="RefSeq" id="WP_346754532.1">
    <property type="nucleotide sequence ID" value="NZ_JAUJEA010000011.1"/>
</dbReference>
<dbReference type="Gene3D" id="3.90.480.10">
    <property type="entry name" value="Sulfite Reductase Hemoprotein,Domain 2"/>
    <property type="match status" value="1"/>
</dbReference>
<evidence type="ECO:0000259" key="8">
    <source>
        <dbReference type="Pfam" id="PF03460"/>
    </source>
</evidence>
<dbReference type="InterPro" id="IPR051329">
    <property type="entry name" value="NIR_SIR_4Fe-4S"/>
</dbReference>
<evidence type="ECO:0000256" key="4">
    <source>
        <dbReference type="ARBA" id="ARBA00023002"/>
    </source>
</evidence>
<dbReference type="PRINTS" id="PR00397">
    <property type="entry name" value="SIROHAEM"/>
</dbReference>
<feature type="domain" description="Nitrite/Sulfite reductase ferredoxin-like" evidence="8">
    <location>
        <begin position="327"/>
        <end position="391"/>
    </location>
</feature>
<dbReference type="InterPro" id="IPR045854">
    <property type="entry name" value="NO2/SO3_Rdtase_4Fe4S_sf"/>
</dbReference>
<evidence type="ECO:0000256" key="1">
    <source>
        <dbReference type="ARBA" id="ARBA00022485"/>
    </source>
</evidence>
<accession>A0ABT8KUQ0</accession>
<keyword evidence="11" id="KW-1185">Reference proteome</keyword>
<evidence type="ECO:0000256" key="5">
    <source>
        <dbReference type="ARBA" id="ARBA00023004"/>
    </source>
</evidence>
<dbReference type="Proteomes" id="UP001172082">
    <property type="component" value="Unassembled WGS sequence"/>
</dbReference>
<dbReference type="InterPro" id="IPR005117">
    <property type="entry name" value="NiRdtase/SiRdtase_haem-b_fer"/>
</dbReference>
<evidence type="ECO:0000313" key="11">
    <source>
        <dbReference type="Proteomes" id="UP001172082"/>
    </source>
</evidence>
<evidence type="ECO:0000259" key="9">
    <source>
        <dbReference type="Pfam" id="PF05168"/>
    </source>
</evidence>
<dbReference type="PANTHER" id="PTHR32439:SF9">
    <property type="entry name" value="BLR3264 PROTEIN"/>
    <property type="match status" value="1"/>
</dbReference>
<keyword evidence="5" id="KW-0408">Iron</keyword>
<evidence type="ECO:0000256" key="3">
    <source>
        <dbReference type="ARBA" id="ARBA00022723"/>
    </source>
</evidence>
<keyword evidence="1" id="KW-0004">4Fe-4S</keyword>
<feature type="domain" description="Nitrite/Sulfite reductase ferredoxin-like" evidence="8">
    <location>
        <begin position="47"/>
        <end position="114"/>
    </location>
</feature>
<evidence type="ECO:0000313" key="10">
    <source>
        <dbReference type="EMBL" id="MDN5204511.1"/>
    </source>
</evidence>
<name>A0ABT8KUQ0_9BACT</name>
<evidence type="ECO:0000256" key="2">
    <source>
        <dbReference type="ARBA" id="ARBA00022617"/>
    </source>
</evidence>
<comment type="caution">
    <text evidence="10">The sequence shown here is derived from an EMBL/GenBank/DDBJ whole genome shotgun (WGS) entry which is preliminary data.</text>
</comment>
<keyword evidence="2" id="KW-0349">Heme</keyword>
<dbReference type="InterPro" id="IPR036136">
    <property type="entry name" value="Nit/Sulf_reduc_fer-like_dom_sf"/>
</dbReference>
<protein>
    <submittedName>
        <fullName evidence="10">HEPN domain-containing protein</fullName>
    </submittedName>
</protein>
<dbReference type="Pfam" id="PF03460">
    <property type="entry name" value="NIR_SIR_ferr"/>
    <property type="match status" value="2"/>
</dbReference>
<proteinExistence type="predicted"/>
<organism evidence="10 11">
    <name type="scientific">Splendidivirga corallicola</name>
    <dbReference type="NCBI Taxonomy" id="3051826"/>
    <lineage>
        <taxon>Bacteria</taxon>
        <taxon>Pseudomonadati</taxon>
        <taxon>Bacteroidota</taxon>
        <taxon>Cytophagia</taxon>
        <taxon>Cytophagales</taxon>
        <taxon>Splendidivirgaceae</taxon>
        <taxon>Splendidivirga</taxon>
    </lineage>
</organism>
<dbReference type="Pfam" id="PF01077">
    <property type="entry name" value="NIR_SIR"/>
    <property type="match status" value="2"/>
</dbReference>
<feature type="domain" description="HEPN" evidence="9">
    <location>
        <begin position="590"/>
        <end position="667"/>
    </location>
</feature>
<feature type="domain" description="Nitrite/sulphite reductase 4Fe-4S" evidence="7">
    <location>
        <begin position="122"/>
        <end position="279"/>
    </location>
</feature>
<dbReference type="Gene3D" id="3.30.413.10">
    <property type="entry name" value="Sulfite Reductase Hemoprotein, domain 1"/>
    <property type="match status" value="2"/>
</dbReference>
<gene>
    <name evidence="10" type="ORF">QQ008_24165</name>
</gene>
<sequence>MTTISLENVSKEAKKDIIELQEKIEKFKKGKILEERFKAYRLTRGVYGQRQLGVQMFRLKIPYGKITTDQLIRVAEISEEYTNGNLHATTRQNFQMHYVKLEDSPEIWTKLEEAGVTAREACGNTVRNVTASALAGIDPEEPFDVAPYAEELFQYFLRNPICQDMGRKIKIAFSSSEKDSAFTYIHDFGFIPRVKTENGQEVRGFKVLVGGGLGAQSIIAPTAFEFLQEDQLIPFTEAAIRVFDRYGEREKRGKARLKFLIEEKRGLGLEKFLELVEEERKAIPNKSYTINRDIIGETVVPDAVNTPEVEITEKAKYEQWLQTNVFEQKQKDFYGVHIKLLLGNISSEKAKELAAVVKELAADDIRITINQGLLLKFVRKESLPYLFYRLNHLNLADTGFGTIADVTACPGTDTCNLGVTNSTGAAVEIEKVIRDEFPHLIADSNINIKISGCMNSCGQHMIANIGFHGSSIKNGALIVPALQVVIGGGIDPEGKGFIADKVIKLPTKKIPDALRILLHDYEENTQEGEYFNDYYQRQGKIYFYDLLKSLGDLTALEKTDYIDWGHSEQFIPEIGTGECAGVSYDVVSTIITDAEEKLYYANEAFAENKYSDSIYNSYNTFVVGAKALLLSKDVNCNTHIGIIRDFDIHFYQTGEIQLDQNFESLTLQINKNDPTEAFAKAYLAQAEDFLQKVKEIRKGQIEASGTDEEKLVINNFYKA</sequence>
<keyword evidence="4" id="KW-0560">Oxidoreductase</keyword>
<evidence type="ECO:0000256" key="6">
    <source>
        <dbReference type="ARBA" id="ARBA00023014"/>
    </source>
</evidence>